<dbReference type="InterPro" id="IPR055414">
    <property type="entry name" value="LRR_R13L4/SHOC2-like"/>
</dbReference>
<accession>A0A8T1NU75</accession>
<dbReference type="Pfam" id="PF18052">
    <property type="entry name" value="Rx_N"/>
    <property type="match status" value="1"/>
</dbReference>
<dbReference type="PROSITE" id="PS51450">
    <property type="entry name" value="LRR"/>
    <property type="match status" value="1"/>
</dbReference>
<feature type="domain" description="NB-ARC" evidence="5">
    <location>
        <begin position="243"/>
        <end position="412"/>
    </location>
</feature>
<dbReference type="EMBL" id="CM031821">
    <property type="protein sequence ID" value="KAG6632397.1"/>
    <property type="molecule type" value="Genomic_DNA"/>
</dbReference>
<dbReference type="Pfam" id="PF00931">
    <property type="entry name" value="NB-ARC"/>
    <property type="match status" value="1"/>
</dbReference>
<evidence type="ECO:0000256" key="1">
    <source>
        <dbReference type="ARBA" id="ARBA00022737"/>
    </source>
</evidence>
<dbReference type="InterPro" id="IPR001611">
    <property type="entry name" value="Leu-rich_rpt"/>
</dbReference>
<proteinExistence type="predicted"/>
<dbReference type="InterPro" id="IPR058922">
    <property type="entry name" value="WHD_DRP"/>
</dbReference>
<name>A0A8T1NU75_CARIL</name>
<reference evidence="9" key="1">
    <citation type="submission" date="2020-12" db="EMBL/GenBank/DDBJ databases">
        <title>WGS assembly of Carya illinoinensis cv. Pawnee.</title>
        <authorList>
            <person name="Platts A."/>
            <person name="Shu S."/>
            <person name="Wright S."/>
            <person name="Barry K."/>
            <person name="Edger P."/>
            <person name="Pires J.C."/>
            <person name="Schmutz J."/>
        </authorList>
    </citation>
    <scope>NUCLEOTIDE SEQUENCE</scope>
    <source>
        <tissue evidence="9">Leaf</tissue>
    </source>
</reference>
<evidence type="ECO:0000259" key="7">
    <source>
        <dbReference type="Pfam" id="PF23559"/>
    </source>
</evidence>
<sequence>MNFGSSEKAVSKASSTTTTNFMHNMQLHEQGIINVGHGQSPLYSKPAYPPSITQATQLKSRFQQYSLITNHQEMAEGVLFDIAARIIESLGSLALKEIGLLWGVTDDLEKLKNTVSTIQAVLLDAEEQWAVNREVKDWLEKLKDVVYDVDDLLDGFSTECLLREMMTGDKMAKKVRIFFSKSNQLVYDFKMGREIKEIRQKLDAIKNDRKFHLEQRPVEIGVRARRRDDTHSYVPAAKVTGREDDKKEIIKRLLSDSENVEILPITGIGGLGKTTLAQFIFNDEEIDKHFQLKMWACVSESFEVEKVVGKILESVTKKKPEFAGMDTLVHDLRKEIGGKKYLLVLDDVWNEDVKKWDDLKVLLEVGASGSRILITTRSKKVAQITQTIAEYSLQCLDERESWCLFKQVAFENGQVPVNSREVEVGKEIVEKCSGVPLVIKTIGRLLSLENFEEGWVSFKNNKLQKIKENDILPTLKLSYDQLPSHLKQCFAYCSIFPKDYVMEKSKLINLWIAQGFIKLSNQNESCLEDVGHEYFMDLLWRSFFQDAEMDDLGNVITSKMHDLMHDLAMSVAGPLITKLESKEKTIGDQKIRHVSVVNNIDFSIEIPTSSTKASRIRTLLSLGGFKDLKEVSSTSCEAIFSNLKFLRVLDLNGRDLDLPSSICKLKHLRNLDLSQNWKIEKLPDSISRLQNLYSLRLSGCRRLKELPRGITKLVNLRHLYNDECYSLTYMPRGLGQLKNLQTLSKFVVNSDAAPKDSGRLSELNTLNSLRGELQILDLRHGEDVTLLDYKGANLKEKEHLQVLALMWSGKNEENMALEGLEPHPNLKKLSIGSYWGVKLSEKPGFSSLTNLVDLELSYCRKLKYLPPLSRLPSLKRLSLFSLDEIEYVSDCSDNNEFSFSSSAFFPSLQKIWINDCRKLKGWWRRSDSYNVDVNTTDHALLLFPRLSELIILRCPMLTSLPMFPHLEEELYLHIASWKPVQQTITNASSSSASSTPIAFSSAPLSKLKKITLEQIEDLETLPEDGLQNLISLQQLTIVDCQRLKSLSQGVQYLTALQNLELTDCPLLDLGNDEHGMQWKGLKSLISLKFKGIPKLVSLPSGLQHVTTLRELQISDCLMLDLGNNEHGMQWKGLKSLISLKFKGIPKLVSLPSGLQHVTTLRELQISDCPMLDIGNNEHGMQWKGLKSLISLKFSGMPKLVSLPLGLQYVTTLRELHIIGCSSLVAIPEWICNWASLEQFTIFRCSGLTSLPEAMSRLTTLRELRISNCPVLDLGNGMQWKGLKSLISLDFDSIPNLVSLPLGLQHVTSLRWLQISDCSSLLAIPEWIYNWASLEQFTISGCSGLTSLPEAMSSLTSLKTLEIQDCPILLRRCELGETTSSKEETGERDREFVKKI</sequence>
<comment type="caution">
    <text evidence="9">The sequence shown here is derived from an EMBL/GenBank/DDBJ whole genome shotgun (WGS) entry which is preliminary data.</text>
</comment>
<dbReference type="Proteomes" id="UP000811609">
    <property type="component" value="Chromosome 13"/>
</dbReference>
<dbReference type="FunFam" id="1.10.10.10:FF:000322">
    <property type="entry name" value="Probable disease resistance protein At1g63360"/>
    <property type="match status" value="1"/>
</dbReference>
<dbReference type="Pfam" id="PF23559">
    <property type="entry name" value="WHD_DRP"/>
    <property type="match status" value="1"/>
</dbReference>
<evidence type="ECO:0008006" key="11">
    <source>
        <dbReference type="Google" id="ProtNLM"/>
    </source>
</evidence>
<evidence type="ECO:0000313" key="9">
    <source>
        <dbReference type="EMBL" id="KAG6632397.1"/>
    </source>
</evidence>
<dbReference type="Pfam" id="PF23598">
    <property type="entry name" value="LRR_14"/>
    <property type="match status" value="1"/>
</dbReference>
<evidence type="ECO:0000256" key="4">
    <source>
        <dbReference type="ARBA" id="ARBA00022840"/>
    </source>
</evidence>
<dbReference type="CDD" id="cd14798">
    <property type="entry name" value="RX-CC_like"/>
    <property type="match status" value="1"/>
</dbReference>
<dbReference type="FunFam" id="3.40.50.300:FF:001091">
    <property type="entry name" value="Probable disease resistance protein At1g61300"/>
    <property type="match status" value="1"/>
</dbReference>
<keyword evidence="2" id="KW-0547">Nucleotide-binding</keyword>
<organism evidence="9 10">
    <name type="scientific">Carya illinoinensis</name>
    <name type="common">Pecan</name>
    <dbReference type="NCBI Taxonomy" id="32201"/>
    <lineage>
        <taxon>Eukaryota</taxon>
        <taxon>Viridiplantae</taxon>
        <taxon>Streptophyta</taxon>
        <taxon>Embryophyta</taxon>
        <taxon>Tracheophyta</taxon>
        <taxon>Spermatophyta</taxon>
        <taxon>Magnoliopsida</taxon>
        <taxon>eudicotyledons</taxon>
        <taxon>Gunneridae</taxon>
        <taxon>Pentapetalae</taxon>
        <taxon>rosids</taxon>
        <taxon>fabids</taxon>
        <taxon>Fagales</taxon>
        <taxon>Juglandaceae</taxon>
        <taxon>Carya</taxon>
    </lineage>
</organism>
<feature type="domain" description="Disease resistance R13L4/SHOC-2-like LRR" evidence="8">
    <location>
        <begin position="639"/>
        <end position="914"/>
    </location>
</feature>
<dbReference type="PANTHER" id="PTHR36766:SF38">
    <property type="entry name" value="DISEASE RESISTANCE PROTEIN RGA3"/>
    <property type="match status" value="1"/>
</dbReference>
<evidence type="ECO:0000259" key="6">
    <source>
        <dbReference type="Pfam" id="PF18052"/>
    </source>
</evidence>
<keyword evidence="1" id="KW-0677">Repeat</keyword>
<dbReference type="InterPro" id="IPR002182">
    <property type="entry name" value="NB-ARC"/>
</dbReference>
<evidence type="ECO:0000256" key="2">
    <source>
        <dbReference type="ARBA" id="ARBA00022741"/>
    </source>
</evidence>
<feature type="domain" description="Disease resistance N-terminal" evidence="6">
    <location>
        <begin position="86"/>
        <end position="170"/>
    </location>
</feature>
<dbReference type="GO" id="GO:0006952">
    <property type="term" value="P:defense response"/>
    <property type="evidence" value="ECO:0007669"/>
    <property type="project" value="UniProtKB-KW"/>
</dbReference>
<dbReference type="InterPro" id="IPR038005">
    <property type="entry name" value="RX-like_CC"/>
</dbReference>
<feature type="domain" description="Disease resistance protein winged helix" evidence="7">
    <location>
        <begin position="495"/>
        <end position="568"/>
    </location>
</feature>
<dbReference type="GO" id="GO:0043531">
    <property type="term" value="F:ADP binding"/>
    <property type="evidence" value="ECO:0007669"/>
    <property type="project" value="InterPro"/>
</dbReference>
<dbReference type="InterPro" id="IPR041118">
    <property type="entry name" value="Rx_N"/>
</dbReference>
<evidence type="ECO:0000256" key="3">
    <source>
        <dbReference type="ARBA" id="ARBA00022821"/>
    </source>
</evidence>
<gene>
    <name evidence="9" type="ORF">CIPAW_13G156500</name>
</gene>
<evidence type="ECO:0000259" key="8">
    <source>
        <dbReference type="Pfam" id="PF23598"/>
    </source>
</evidence>
<dbReference type="GO" id="GO:0005524">
    <property type="term" value="F:ATP binding"/>
    <property type="evidence" value="ECO:0007669"/>
    <property type="project" value="UniProtKB-KW"/>
</dbReference>
<evidence type="ECO:0000313" key="10">
    <source>
        <dbReference type="Proteomes" id="UP000811609"/>
    </source>
</evidence>
<keyword evidence="10" id="KW-1185">Reference proteome</keyword>
<dbReference type="PANTHER" id="PTHR36766">
    <property type="entry name" value="PLANT BROAD-SPECTRUM MILDEW RESISTANCE PROTEIN RPW8"/>
    <property type="match status" value="1"/>
</dbReference>
<evidence type="ECO:0000259" key="5">
    <source>
        <dbReference type="Pfam" id="PF00931"/>
    </source>
</evidence>
<keyword evidence="3" id="KW-0611">Plant defense</keyword>
<keyword evidence="4" id="KW-0067">ATP-binding</keyword>
<protein>
    <recommendedName>
        <fullName evidence="11">Disease resistance protein RGA3</fullName>
    </recommendedName>
</protein>